<dbReference type="InterPro" id="IPR001841">
    <property type="entry name" value="Znf_RING"/>
</dbReference>
<keyword evidence="2" id="KW-0479">Metal-binding</keyword>
<dbReference type="InterPro" id="IPR027370">
    <property type="entry name" value="Znf-RING_euk"/>
</dbReference>
<dbReference type="AlphaFoldDB" id="A0A914AM79"/>
<dbReference type="Pfam" id="PF13445">
    <property type="entry name" value="zf-RING_UBOX"/>
    <property type="match status" value="1"/>
</dbReference>
<name>A0A914AM79_PATMI</name>
<dbReference type="SUPFAM" id="SSF57850">
    <property type="entry name" value="RING/U-box"/>
    <property type="match status" value="1"/>
</dbReference>
<keyword evidence="1" id="KW-0597">Phosphoprotein</keyword>
<dbReference type="InterPro" id="IPR011042">
    <property type="entry name" value="6-blade_b-propeller_TolB-like"/>
</dbReference>
<dbReference type="PANTHER" id="PTHR25462">
    <property type="entry name" value="BONUS, ISOFORM C-RELATED"/>
    <property type="match status" value="1"/>
</dbReference>
<dbReference type="SMART" id="SM00336">
    <property type="entry name" value="BBOX"/>
    <property type="match status" value="2"/>
</dbReference>
<reference evidence="8" key="1">
    <citation type="submission" date="2022-11" db="UniProtKB">
        <authorList>
            <consortium name="EnsemblMetazoa"/>
        </authorList>
    </citation>
    <scope>IDENTIFICATION</scope>
</reference>
<dbReference type="Gene3D" id="3.30.160.60">
    <property type="entry name" value="Classic Zinc Finger"/>
    <property type="match status" value="1"/>
</dbReference>
<keyword evidence="9" id="KW-1185">Reference proteome</keyword>
<dbReference type="OrthoDB" id="111250at2759"/>
<evidence type="ECO:0000259" key="7">
    <source>
        <dbReference type="PROSITE" id="PS50119"/>
    </source>
</evidence>
<dbReference type="RefSeq" id="XP_038065135.1">
    <property type="nucleotide sequence ID" value="XM_038209207.1"/>
</dbReference>
<dbReference type="PROSITE" id="PS00518">
    <property type="entry name" value="ZF_RING_1"/>
    <property type="match status" value="1"/>
</dbReference>
<dbReference type="InterPro" id="IPR013083">
    <property type="entry name" value="Znf_RING/FYVE/PHD"/>
</dbReference>
<proteinExistence type="predicted"/>
<evidence type="ECO:0000256" key="1">
    <source>
        <dbReference type="ARBA" id="ARBA00022553"/>
    </source>
</evidence>
<dbReference type="InterPro" id="IPR017907">
    <property type="entry name" value="Znf_RING_CS"/>
</dbReference>
<evidence type="ECO:0000256" key="3">
    <source>
        <dbReference type="ARBA" id="ARBA00022771"/>
    </source>
</evidence>
<dbReference type="Proteomes" id="UP000887568">
    <property type="component" value="Unplaced"/>
</dbReference>
<dbReference type="GeneID" id="119735499"/>
<dbReference type="EnsemblMetazoa" id="XM_038209207.1">
    <property type="protein sequence ID" value="XP_038065135.1"/>
    <property type="gene ID" value="LOC119735499"/>
</dbReference>
<keyword evidence="4" id="KW-0862">Zinc</keyword>
<keyword evidence="3 5" id="KW-0863">Zinc-finger</keyword>
<dbReference type="InterPro" id="IPR047153">
    <property type="entry name" value="TRIM45/56/19-like"/>
</dbReference>
<feature type="domain" description="RING-type" evidence="6">
    <location>
        <begin position="20"/>
        <end position="64"/>
    </location>
</feature>
<dbReference type="CDD" id="cd19804">
    <property type="entry name" value="Bbox1_TRIM19_C-V"/>
    <property type="match status" value="1"/>
</dbReference>
<dbReference type="PROSITE" id="PS50119">
    <property type="entry name" value="ZF_BBOX"/>
    <property type="match status" value="2"/>
</dbReference>
<dbReference type="PROSITE" id="PS50089">
    <property type="entry name" value="ZF_RING_2"/>
    <property type="match status" value="1"/>
</dbReference>
<dbReference type="SMART" id="SM00184">
    <property type="entry name" value="RING"/>
    <property type="match status" value="1"/>
</dbReference>
<evidence type="ECO:0000256" key="4">
    <source>
        <dbReference type="ARBA" id="ARBA00022833"/>
    </source>
</evidence>
<dbReference type="Pfam" id="PF00643">
    <property type="entry name" value="zf-B_box"/>
    <property type="match status" value="1"/>
</dbReference>
<sequence length="652" mass="73153">MAEVTTEDVLDKISQGHLECTICIQRFNRPKILDCLHSFCLGCLEDYKRTQYPSSPKLPCPLCRKETVLPDNGIAGLSNYFAMTALVEEFTHQENLVKRQKSRIVCEVCEDDEAISRCTDCKEYLCCECQRAHQRAVKTKKHEIATLDDLRSGKATFKSKMRDEVPKCKKHTNQEVCFFCNTCKVLICAVCTALDHCKPSHTYEDIEEAEMSFRDKAKSLLSKAKDSRRKFLVAKNFVDSASQRLELMLADTSADISQRADEEVVRIRDMEASLKEDAAKIGKEKAELLKNAQESFSENLKWTQGTLEMAEAVLDQSSRFELLELMEKLLCNLNDINELDVPCPEQNLSPFLAFKPVPVKKVALGKLLLKEKWSLKAHFDGKVTSGEVTKGYRFKMAASIATFTNSDIIVADFEDYKLHLFTPQGQLKFEFVGPGDQPEGQLFNPYDLAVTQDNKLVVIDNLLVKVYDAPDTQHIKFLFSFTPPSESDGDETGSDLSCIAVDEKNRIAVGDAKRKIISLHEIDGSLISKVPAELLDRRLSISNKERLIFSNYQKAKLVCIDFDGQEVFCVDTVVDGKQLKPAGMCCDRHGDIFIVLHASDEHGAGEIHRYSAEGAYMGRIAAGLRNPLGLTHTPAGELAVADMLSVKIYHKD</sequence>
<organism evidence="8 9">
    <name type="scientific">Patiria miniata</name>
    <name type="common">Bat star</name>
    <name type="synonym">Asterina miniata</name>
    <dbReference type="NCBI Taxonomy" id="46514"/>
    <lineage>
        <taxon>Eukaryota</taxon>
        <taxon>Metazoa</taxon>
        <taxon>Echinodermata</taxon>
        <taxon>Eleutherozoa</taxon>
        <taxon>Asterozoa</taxon>
        <taxon>Asteroidea</taxon>
        <taxon>Valvatacea</taxon>
        <taxon>Valvatida</taxon>
        <taxon>Asterinidae</taxon>
        <taxon>Patiria</taxon>
    </lineage>
</organism>
<dbReference type="SUPFAM" id="SSF57845">
    <property type="entry name" value="B-box zinc-binding domain"/>
    <property type="match status" value="1"/>
</dbReference>
<evidence type="ECO:0000259" key="6">
    <source>
        <dbReference type="PROSITE" id="PS50089"/>
    </source>
</evidence>
<feature type="domain" description="B box-type" evidence="7">
    <location>
        <begin position="101"/>
        <end position="147"/>
    </location>
</feature>
<dbReference type="PANTHER" id="PTHR25462:SF296">
    <property type="entry name" value="MEIOTIC P26, ISOFORM F"/>
    <property type="match status" value="1"/>
</dbReference>
<protein>
    <submittedName>
        <fullName evidence="8">Uncharacterized protein</fullName>
    </submittedName>
</protein>
<dbReference type="SUPFAM" id="SSF101898">
    <property type="entry name" value="NHL repeat"/>
    <property type="match status" value="1"/>
</dbReference>
<feature type="domain" description="B box-type" evidence="7">
    <location>
        <begin position="163"/>
        <end position="206"/>
    </location>
</feature>
<dbReference type="InterPro" id="IPR000315">
    <property type="entry name" value="Znf_B-box"/>
</dbReference>
<evidence type="ECO:0000313" key="8">
    <source>
        <dbReference type="EnsemblMetazoa" id="XP_038065135.1"/>
    </source>
</evidence>
<dbReference type="GO" id="GO:0008270">
    <property type="term" value="F:zinc ion binding"/>
    <property type="evidence" value="ECO:0007669"/>
    <property type="project" value="UniProtKB-KW"/>
</dbReference>
<evidence type="ECO:0000256" key="5">
    <source>
        <dbReference type="PROSITE-ProRule" id="PRU00024"/>
    </source>
</evidence>
<dbReference type="Gene3D" id="2.120.10.30">
    <property type="entry name" value="TolB, C-terminal domain"/>
    <property type="match status" value="1"/>
</dbReference>
<evidence type="ECO:0000313" key="9">
    <source>
        <dbReference type="Proteomes" id="UP000887568"/>
    </source>
</evidence>
<evidence type="ECO:0000256" key="2">
    <source>
        <dbReference type="ARBA" id="ARBA00022723"/>
    </source>
</evidence>
<dbReference type="Gene3D" id="3.30.40.10">
    <property type="entry name" value="Zinc/RING finger domain, C3HC4 (zinc finger)"/>
    <property type="match status" value="1"/>
</dbReference>
<accession>A0A914AM79</accession>